<dbReference type="AlphaFoldDB" id="A0A4C1SBG7"/>
<organism evidence="1 2">
    <name type="scientific">Eumeta variegata</name>
    <name type="common">Bagworm moth</name>
    <name type="synonym">Eumeta japonica</name>
    <dbReference type="NCBI Taxonomy" id="151549"/>
    <lineage>
        <taxon>Eukaryota</taxon>
        <taxon>Metazoa</taxon>
        <taxon>Ecdysozoa</taxon>
        <taxon>Arthropoda</taxon>
        <taxon>Hexapoda</taxon>
        <taxon>Insecta</taxon>
        <taxon>Pterygota</taxon>
        <taxon>Neoptera</taxon>
        <taxon>Endopterygota</taxon>
        <taxon>Lepidoptera</taxon>
        <taxon>Glossata</taxon>
        <taxon>Ditrysia</taxon>
        <taxon>Tineoidea</taxon>
        <taxon>Psychidae</taxon>
        <taxon>Oiketicinae</taxon>
        <taxon>Eumeta</taxon>
    </lineage>
</organism>
<evidence type="ECO:0000313" key="1">
    <source>
        <dbReference type="EMBL" id="GBO98726.1"/>
    </source>
</evidence>
<dbReference type="EMBL" id="BGZK01000001">
    <property type="protein sequence ID" value="GBO98726.1"/>
    <property type="molecule type" value="Genomic_DNA"/>
</dbReference>
<dbReference type="Proteomes" id="UP000299102">
    <property type="component" value="Unassembled WGS sequence"/>
</dbReference>
<reference evidence="1 2" key="1">
    <citation type="journal article" date="2019" name="Commun. Biol.">
        <title>The bagworm genome reveals a unique fibroin gene that provides high tensile strength.</title>
        <authorList>
            <person name="Kono N."/>
            <person name="Nakamura H."/>
            <person name="Ohtoshi R."/>
            <person name="Tomita M."/>
            <person name="Numata K."/>
            <person name="Arakawa K."/>
        </authorList>
    </citation>
    <scope>NUCLEOTIDE SEQUENCE [LARGE SCALE GENOMIC DNA]</scope>
</reference>
<evidence type="ECO:0000313" key="2">
    <source>
        <dbReference type="Proteomes" id="UP000299102"/>
    </source>
</evidence>
<name>A0A4C1SBG7_EUMVA</name>
<proteinExistence type="predicted"/>
<accession>A0A4C1SBG7</accession>
<comment type="caution">
    <text evidence="1">The sequence shown here is derived from an EMBL/GenBank/DDBJ whole genome shotgun (WGS) entry which is preliminary data.</text>
</comment>
<protein>
    <submittedName>
        <fullName evidence="1">Uncharacterized protein</fullName>
    </submittedName>
</protein>
<gene>
    <name evidence="1" type="ORF">EVAR_228_1</name>
</gene>
<sequence length="105" mass="11793">MFVKADNAATSDLALRAPMGDGDYVLFGSHLSVTRFLEISSNLATKLLEIKGRKCDFERVPVLLSGFSECVRYAQRERLLVVMMIGIVVIKLVHRRKLIRITNGL</sequence>
<keyword evidence="2" id="KW-1185">Reference proteome</keyword>